<dbReference type="AlphaFoldDB" id="A0A1R2CL11"/>
<proteinExistence type="predicted"/>
<evidence type="ECO:0000313" key="2">
    <source>
        <dbReference type="Proteomes" id="UP000187209"/>
    </source>
</evidence>
<evidence type="ECO:0000313" key="1">
    <source>
        <dbReference type="EMBL" id="OMJ89671.1"/>
    </source>
</evidence>
<keyword evidence="2" id="KW-1185">Reference proteome</keyword>
<dbReference type="Proteomes" id="UP000187209">
    <property type="component" value="Unassembled WGS sequence"/>
</dbReference>
<protein>
    <submittedName>
        <fullName evidence="1">Uncharacterized protein</fullName>
    </submittedName>
</protein>
<dbReference type="Gene3D" id="1.20.920.60">
    <property type="match status" value="1"/>
</dbReference>
<reference evidence="1 2" key="1">
    <citation type="submission" date="2016-11" db="EMBL/GenBank/DDBJ databases">
        <title>The macronuclear genome of Stentor coeruleus: a giant cell with tiny introns.</title>
        <authorList>
            <person name="Slabodnick M."/>
            <person name="Ruby J.G."/>
            <person name="Reiff S.B."/>
            <person name="Swart E.C."/>
            <person name="Gosai S."/>
            <person name="Prabakaran S."/>
            <person name="Witkowska E."/>
            <person name="Larue G.E."/>
            <person name="Fisher S."/>
            <person name="Freeman R.M."/>
            <person name="Gunawardena J."/>
            <person name="Chu W."/>
            <person name="Stover N.A."/>
            <person name="Gregory B.D."/>
            <person name="Nowacki M."/>
            <person name="Derisi J."/>
            <person name="Roy S.W."/>
            <person name="Marshall W.F."/>
            <person name="Sood P."/>
        </authorList>
    </citation>
    <scope>NUCLEOTIDE SEQUENCE [LARGE SCALE GENOMIC DNA]</scope>
    <source>
        <strain evidence="1">WM001</strain>
    </source>
</reference>
<dbReference type="EMBL" id="MPUH01000120">
    <property type="protein sequence ID" value="OMJ89671.1"/>
    <property type="molecule type" value="Genomic_DNA"/>
</dbReference>
<sequence length="145" mass="17234">MDRISEILAKELQTEEDIIYLKKIGNEAINGKYKYYACELRSIGHLIPWIEDICKAYVIMFNRKYESWRDFIKLLQNPKRFEKTLKEIDLSIQIDDFIFDQLVPIIFFQGLTFEKLEYSCSSSGSLFIWMKAFLALQILMRGIKI</sequence>
<organism evidence="1 2">
    <name type="scientific">Stentor coeruleus</name>
    <dbReference type="NCBI Taxonomy" id="5963"/>
    <lineage>
        <taxon>Eukaryota</taxon>
        <taxon>Sar</taxon>
        <taxon>Alveolata</taxon>
        <taxon>Ciliophora</taxon>
        <taxon>Postciliodesmatophora</taxon>
        <taxon>Heterotrichea</taxon>
        <taxon>Heterotrichida</taxon>
        <taxon>Stentoridae</taxon>
        <taxon>Stentor</taxon>
    </lineage>
</organism>
<gene>
    <name evidence="1" type="ORF">SteCoe_8123</name>
</gene>
<name>A0A1R2CL11_9CILI</name>
<accession>A0A1R2CL11</accession>
<comment type="caution">
    <text evidence="1">The sequence shown here is derived from an EMBL/GenBank/DDBJ whole genome shotgun (WGS) entry which is preliminary data.</text>
</comment>